<evidence type="ECO:0008006" key="4">
    <source>
        <dbReference type="Google" id="ProtNLM"/>
    </source>
</evidence>
<dbReference type="Pfam" id="PF11154">
    <property type="entry name" value="DUF2934"/>
    <property type="match status" value="1"/>
</dbReference>
<dbReference type="AlphaFoldDB" id="C4L7I2"/>
<dbReference type="Pfam" id="PF20572">
    <property type="entry name" value="DUF6781"/>
    <property type="match status" value="1"/>
</dbReference>
<dbReference type="STRING" id="595494.Tola_1999"/>
<dbReference type="eggNOG" id="ENOG5032UPR">
    <property type="taxonomic scope" value="Bacteria"/>
</dbReference>
<proteinExistence type="predicted"/>
<reference evidence="2 3" key="2">
    <citation type="journal article" date="2011" name="Stand. Genomic Sci.">
        <title>Complete genome sequence of Tolumonas auensis type strain (TA 4).</title>
        <authorList>
            <person name="Chertkov O."/>
            <person name="Copeland A."/>
            <person name="Lucas S."/>
            <person name="Lapidus A."/>
            <person name="Berry K.W."/>
            <person name="Detter J.C."/>
            <person name="Del Rio T.G."/>
            <person name="Hammon N."/>
            <person name="Dalin E."/>
            <person name="Tice H."/>
            <person name="Pitluck S."/>
            <person name="Richardson P."/>
            <person name="Bruce D."/>
            <person name="Goodwin L."/>
            <person name="Han C."/>
            <person name="Tapia R."/>
            <person name="Saunders E."/>
            <person name="Schmutz J."/>
            <person name="Brettin T."/>
            <person name="Larimer F."/>
            <person name="Land M."/>
            <person name="Hauser L."/>
            <person name="Spring S."/>
            <person name="Rohde M."/>
            <person name="Kyrpides N.C."/>
            <person name="Ivanova N."/>
            <person name="Goker M."/>
            <person name="Beller H.R."/>
            <person name="Klenk H.P."/>
            <person name="Woyke T."/>
        </authorList>
    </citation>
    <scope>NUCLEOTIDE SEQUENCE [LARGE SCALE GENOMIC DNA]</scope>
    <source>
        <strain evidence="3">DSM 9187 / TA4</strain>
    </source>
</reference>
<accession>C4L7I2</accession>
<dbReference type="HOGENOM" id="CLU_081315_1_0_6"/>
<dbReference type="InterPro" id="IPR046708">
    <property type="entry name" value="DUF6781"/>
</dbReference>
<evidence type="ECO:0000256" key="1">
    <source>
        <dbReference type="SAM" id="MobiDB-lite"/>
    </source>
</evidence>
<dbReference type="InterPro" id="IPR021327">
    <property type="entry name" value="DUF2934"/>
</dbReference>
<feature type="region of interest" description="Disordered" evidence="1">
    <location>
        <begin position="1"/>
        <end position="25"/>
    </location>
</feature>
<feature type="compositionally biased region" description="Low complexity" evidence="1">
    <location>
        <begin position="1"/>
        <end position="11"/>
    </location>
</feature>
<dbReference type="Proteomes" id="UP000009073">
    <property type="component" value="Chromosome"/>
</dbReference>
<dbReference type="RefSeq" id="WP_015879066.1">
    <property type="nucleotide sequence ID" value="NC_012691.1"/>
</dbReference>
<evidence type="ECO:0000313" key="2">
    <source>
        <dbReference type="EMBL" id="ACQ93598.1"/>
    </source>
</evidence>
<sequence length="298" mass="31599">MRKPKSSAAKSVKPEPVTEPVQPVSAKERYQMIAEAAYFRAEKRGFTGGSIEEDWIQAEAEIDHLLQEQEKTQKIAATAKEVELLVQSVLENDTAAVSGRVRTITLNALSGGVLNTESIRQVMGAVIKGAQQGAASHTGHEAKLLKEAMQGLDDALAAAAEATQLALKEAAGRTSEFSQQELKSTMTDLAALESLFIETISNAAQSATGTARTTLHDLAHHARVSGTVVGEKVASAVSQLAHIIADTTREQVAAGTQTLRKEGALFASLAAGVLNGLVQKLQPKTEDKNEPKSPGRDK</sequence>
<dbReference type="KEGG" id="tau:Tola_1999"/>
<dbReference type="EMBL" id="CP001616">
    <property type="protein sequence ID" value="ACQ93598.1"/>
    <property type="molecule type" value="Genomic_DNA"/>
</dbReference>
<evidence type="ECO:0000313" key="3">
    <source>
        <dbReference type="Proteomes" id="UP000009073"/>
    </source>
</evidence>
<name>C4L7I2_TOLAT</name>
<keyword evidence="3" id="KW-1185">Reference proteome</keyword>
<protein>
    <recommendedName>
        <fullName evidence="4">DUF2934 domain-containing protein</fullName>
    </recommendedName>
</protein>
<reference evidence="3" key="1">
    <citation type="submission" date="2009-05" db="EMBL/GenBank/DDBJ databases">
        <title>Complete sequence of Tolumonas auensis DSM 9187.</title>
        <authorList>
            <consortium name="US DOE Joint Genome Institute"/>
            <person name="Lucas S."/>
            <person name="Copeland A."/>
            <person name="Lapidus A."/>
            <person name="Glavina del Rio T."/>
            <person name="Tice H."/>
            <person name="Bruce D."/>
            <person name="Goodwin L."/>
            <person name="Pitluck S."/>
            <person name="Chertkov O."/>
            <person name="Brettin T."/>
            <person name="Detter J.C."/>
            <person name="Han C."/>
            <person name="Larimer F."/>
            <person name="Land M."/>
            <person name="Hauser L."/>
            <person name="Kyrpides N."/>
            <person name="Mikhailova N."/>
            <person name="Spring S."/>
            <person name="Beller H."/>
        </authorList>
    </citation>
    <scope>NUCLEOTIDE SEQUENCE [LARGE SCALE GENOMIC DNA]</scope>
    <source>
        <strain evidence="3">DSM 9187 / TA4</strain>
    </source>
</reference>
<gene>
    <name evidence="2" type="ordered locus">Tola_1999</name>
</gene>
<organism evidence="2 3">
    <name type="scientific">Tolumonas auensis (strain DSM 9187 / NBRC 110442 / TA 4)</name>
    <dbReference type="NCBI Taxonomy" id="595494"/>
    <lineage>
        <taxon>Bacteria</taxon>
        <taxon>Pseudomonadati</taxon>
        <taxon>Pseudomonadota</taxon>
        <taxon>Gammaproteobacteria</taxon>
        <taxon>Aeromonadales</taxon>
        <taxon>Aeromonadaceae</taxon>
        <taxon>Tolumonas</taxon>
    </lineage>
</organism>